<evidence type="ECO:0000256" key="1">
    <source>
        <dbReference type="ARBA" id="ARBA00022821"/>
    </source>
</evidence>
<dbReference type="Pfam" id="PF23247">
    <property type="entry name" value="LRR_RPS2"/>
    <property type="match status" value="1"/>
</dbReference>
<dbReference type="InterPro" id="IPR057135">
    <property type="entry name" value="At4g27190-like_LRR"/>
</dbReference>
<keyword evidence="4" id="KW-1185">Reference proteome</keyword>
<evidence type="ECO:0000313" key="3">
    <source>
        <dbReference type="EMBL" id="TXG56381.1"/>
    </source>
</evidence>
<accession>A0A5C7HHB2</accession>
<evidence type="ECO:0000259" key="2">
    <source>
        <dbReference type="Pfam" id="PF23247"/>
    </source>
</evidence>
<keyword evidence="1" id="KW-0611">Plant defense</keyword>
<name>A0A5C7HHB2_9ROSI</name>
<dbReference type="SUPFAM" id="SSF52058">
    <property type="entry name" value="L domain-like"/>
    <property type="match status" value="1"/>
</dbReference>
<dbReference type="Proteomes" id="UP000323000">
    <property type="component" value="Chromosome 8"/>
</dbReference>
<dbReference type="PANTHER" id="PTHR36766:SF40">
    <property type="entry name" value="DISEASE RESISTANCE PROTEIN RGA3"/>
    <property type="match status" value="1"/>
</dbReference>
<feature type="domain" description="Disease resistance protein At4g27190-like leucine-rich repeats" evidence="2">
    <location>
        <begin position="40"/>
        <end position="165"/>
    </location>
</feature>
<dbReference type="EMBL" id="VAHF01000008">
    <property type="protein sequence ID" value="TXG56381.1"/>
    <property type="molecule type" value="Genomic_DNA"/>
</dbReference>
<dbReference type="PANTHER" id="PTHR36766">
    <property type="entry name" value="PLANT BROAD-SPECTRUM MILDEW RESISTANCE PROTEIN RPW8"/>
    <property type="match status" value="1"/>
</dbReference>
<dbReference type="InterPro" id="IPR032675">
    <property type="entry name" value="LRR_dom_sf"/>
</dbReference>
<dbReference type="GO" id="GO:0006952">
    <property type="term" value="P:defense response"/>
    <property type="evidence" value="ECO:0007669"/>
    <property type="project" value="UniProtKB-KW"/>
</dbReference>
<dbReference type="OrthoDB" id="1162513at2759"/>
<protein>
    <recommendedName>
        <fullName evidence="2">Disease resistance protein At4g27190-like leucine-rich repeats domain-containing protein</fullName>
    </recommendedName>
</protein>
<proteinExistence type="predicted"/>
<organism evidence="3 4">
    <name type="scientific">Acer yangbiense</name>
    <dbReference type="NCBI Taxonomy" id="1000413"/>
    <lineage>
        <taxon>Eukaryota</taxon>
        <taxon>Viridiplantae</taxon>
        <taxon>Streptophyta</taxon>
        <taxon>Embryophyta</taxon>
        <taxon>Tracheophyta</taxon>
        <taxon>Spermatophyta</taxon>
        <taxon>Magnoliopsida</taxon>
        <taxon>eudicotyledons</taxon>
        <taxon>Gunneridae</taxon>
        <taxon>Pentapetalae</taxon>
        <taxon>rosids</taxon>
        <taxon>malvids</taxon>
        <taxon>Sapindales</taxon>
        <taxon>Sapindaceae</taxon>
        <taxon>Hippocastanoideae</taxon>
        <taxon>Acereae</taxon>
        <taxon>Acer</taxon>
    </lineage>
</organism>
<comment type="caution">
    <text evidence="3">The sequence shown here is derived from an EMBL/GenBank/DDBJ whole genome shotgun (WGS) entry which is preliminary data.</text>
</comment>
<reference evidence="4" key="1">
    <citation type="journal article" date="2019" name="Gigascience">
        <title>De novo genome assembly of the endangered Acer yangbiense, a plant species with extremely small populations endemic to Yunnan Province, China.</title>
        <authorList>
            <person name="Yang J."/>
            <person name="Wariss H.M."/>
            <person name="Tao L."/>
            <person name="Zhang R."/>
            <person name="Yun Q."/>
            <person name="Hollingsworth P."/>
            <person name="Dao Z."/>
            <person name="Luo G."/>
            <person name="Guo H."/>
            <person name="Ma Y."/>
            <person name="Sun W."/>
        </authorList>
    </citation>
    <scope>NUCLEOTIDE SEQUENCE [LARGE SCALE GENOMIC DNA]</scope>
    <source>
        <strain evidence="4">cv. Malutang</strain>
    </source>
</reference>
<gene>
    <name evidence="3" type="ORF">EZV62_017694</name>
</gene>
<dbReference type="AlphaFoldDB" id="A0A5C7HHB2"/>
<sequence length="374" mass="41806">MTISNMGCDQPPQGLQSFTSLEVICIENCSNFDSFLEVCFASHLSKLEIRNCNALTSLPEGMNHKNGGLEILNIEDCNSVTFIVRGQLPSSLKSLKLTMLSSGPLPESLCHLKIEHVPKLESIAERFPQNASLEDICIWDCENLISIPKGLHNLSHLQKIDVFKCPSIVCFPEGGLPTSLREVVISKCEKLQALPDRFHSLNSLQKLRIVECPSMTSFPEYGFPTKITSLEIEDSVNMYKALVEWGLHNLTCLTSLDIKGCPGAESFPQQEMGMLLPDSLTRLNIERFPRLKSLCNHGFQSLTSLESLWISDCSNLICFPEQGLPSSLLELRILRCPLLKEGCKRDKGIQWSKISDIPCVLIDSKFIYDQEVEA</sequence>
<evidence type="ECO:0000313" key="4">
    <source>
        <dbReference type="Proteomes" id="UP000323000"/>
    </source>
</evidence>
<dbReference type="Gene3D" id="3.80.10.10">
    <property type="entry name" value="Ribonuclease Inhibitor"/>
    <property type="match status" value="2"/>
</dbReference>